<organism evidence="1 2">
    <name type="scientific">Pseudomonas phage PlaquesPlease</name>
    <dbReference type="NCBI Taxonomy" id="2762289"/>
    <lineage>
        <taxon>Viruses</taxon>
        <taxon>Duplodnaviria</taxon>
        <taxon>Heunggongvirae</taxon>
        <taxon>Uroviricota</taxon>
        <taxon>Caudoviricetes</taxon>
        <taxon>Autographivirales</taxon>
        <taxon>Autotranscriptaviridae</taxon>
        <taxon>Studiervirinae</taxon>
        <taxon>Waldovirus</taxon>
        <taxon>Waldovirus plaquesplease</taxon>
    </lineage>
</organism>
<evidence type="ECO:0000313" key="1">
    <source>
        <dbReference type="EMBL" id="QNJ57485.1"/>
    </source>
</evidence>
<keyword evidence="2" id="KW-1185">Reference proteome</keyword>
<reference evidence="1 2" key="1">
    <citation type="submission" date="2020-07" db="EMBL/GenBank/DDBJ databases">
        <authorList>
            <person name="Anderson S."/>
            <person name="Assadpour T."/>
            <person name="Abraham A."/>
            <person name="Bordelon E."/>
            <person name="Temple L."/>
        </authorList>
    </citation>
    <scope>NUCLEOTIDE SEQUENCE [LARGE SCALE GENOMIC DNA]</scope>
</reference>
<name>A0A7G8LJR3_9CAUD</name>
<accession>A0A7G8LJR3</accession>
<sequence length="94" mass="10755">MKLNELKAAALRELSKCSTADEIVQFHGHVNYAITIDHRGLEYEVGHWDGWQGDFWLYEVSTGMIFRGTLAYLKDLIITCSAAHHEPNGTRHIR</sequence>
<proteinExistence type="predicted"/>
<dbReference type="Proteomes" id="UP000515979">
    <property type="component" value="Segment"/>
</dbReference>
<evidence type="ECO:0000313" key="2">
    <source>
        <dbReference type="Proteomes" id="UP000515979"/>
    </source>
</evidence>
<dbReference type="EMBL" id="MT711890">
    <property type="protein sequence ID" value="QNJ57485.1"/>
    <property type="molecule type" value="Genomic_DNA"/>
</dbReference>
<protein>
    <submittedName>
        <fullName evidence="1">Uncharacterized protein</fullName>
    </submittedName>
</protein>